<reference evidence="2" key="1">
    <citation type="journal article" date="2022" name="Arch. Microbiol.">
        <title>Pseudodesulfovibrio sediminis sp. nov., a mesophilic and neutrophilic sulfate-reducing bacterium isolated from sediment of a brackish lake.</title>
        <authorList>
            <person name="Takahashi A."/>
            <person name="Kojima H."/>
            <person name="Watanabe M."/>
            <person name="Fukui M."/>
        </authorList>
    </citation>
    <scope>NUCLEOTIDE SEQUENCE</scope>
    <source>
        <strain evidence="2">SF6</strain>
    </source>
</reference>
<accession>A0ABM9SDU5</accession>
<dbReference type="Gene3D" id="1.10.3210.10">
    <property type="entry name" value="Hypothetical protein af1432"/>
    <property type="match status" value="1"/>
</dbReference>
<sequence>MKRPSASPTLTGSSRECIGSAQFVTTVLHQFAESLGNAIDAKDPYTSKHSDDVAEISCFLAVAMGLTKREADIIHVAGHLHDIGKIGVPDLVLKKRGSLTPSEWAAIQKHPQAGADILKPVTALDNIGVVEMVLHHHERYDGKGYPKRLFGTQIPLGARIIAVADTVSAMLQNRPYRSAKNYQKVVEEITRCSGTQFDPRVVEVFRQSASFIEKLVSNEKAVLKRVS</sequence>
<name>A0ABM9SDU5_9BACT</name>
<evidence type="ECO:0000313" key="2">
    <source>
        <dbReference type="EMBL" id="BCS88484.1"/>
    </source>
</evidence>
<keyword evidence="3" id="KW-1185">Reference proteome</keyword>
<dbReference type="CDD" id="cd00077">
    <property type="entry name" value="HDc"/>
    <property type="match status" value="1"/>
</dbReference>
<dbReference type="Proteomes" id="UP001053296">
    <property type="component" value="Chromosome"/>
</dbReference>
<evidence type="ECO:0000259" key="1">
    <source>
        <dbReference type="PROSITE" id="PS51832"/>
    </source>
</evidence>
<proteinExistence type="predicted"/>
<dbReference type="InterPro" id="IPR003607">
    <property type="entry name" value="HD/PDEase_dom"/>
</dbReference>
<dbReference type="SMART" id="SM00471">
    <property type="entry name" value="HDc"/>
    <property type="match status" value="1"/>
</dbReference>
<feature type="domain" description="HD-GYP" evidence="1">
    <location>
        <begin position="24"/>
        <end position="221"/>
    </location>
</feature>
<dbReference type="SUPFAM" id="SSF109604">
    <property type="entry name" value="HD-domain/PDEase-like"/>
    <property type="match status" value="1"/>
</dbReference>
<dbReference type="Pfam" id="PF13487">
    <property type="entry name" value="HD_5"/>
    <property type="match status" value="1"/>
</dbReference>
<dbReference type="RefSeq" id="WP_229596528.1">
    <property type="nucleotide sequence ID" value="NZ_AP024485.1"/>
</dbReference>
<dbReference type="InterPro" id="IPR052020">
    <property type="entry name" value="Cyclic_di-GMP/3'3'-cGAMP_PDE"/>
</dbReference>
<organism evidence="2 3">
    <name type="scientific">Pseudodesulfovibrio sediminis</name>
    <dbReference type="NCBI Taxonomy" id="2810563"/>
    <lineage>
        <taxon>Bacteria</taxon>
        <taxon>Pseudomonadati</taxon>
        <taxon>Thermodesulfobacteriota</taxon>
        <taxon>Desulfovibrionia</taxon>
        <taxon>Desulfovibrionales</taxon>
        <taxon>Desulfovibrionaceae</taxon>
    </lineage>
</organism>
<dbReference type="PANTHER" id="PTHR45228:SF4">
    <property type="entry name" value="LIPOPROTEIN"/>
    <property type="match status" value="1"/>
</dbReference>
<evidence type="ECO:0000313" key="3">
    <source>
        <dbReference type="Proteomes" id="UP001053296"/>
    </source>
</evidence>
<dbReference type="EMBL" id="AP024485">
    <property type="protein sequence ID" value="BCS88484.1"/>
    <property type="molecule type" value="Genomic_DNA"/>
</dbReference>
<protein>
    <submittedName>
        <fullName evidence="2">HD family phosphohydrolase</fullName>
    </submittedName>
</protein>
<dbReference type="InterPro" id="IPR037522">
    <property type="entry name" value="HD_GYP_dom"/>
</dbReference>
<gene>
    <name evidence="2" type="ORF">PSDVSF_17260</name>
</gene>
<dbReference type="PANTHER" id="PTHR45228">
    <property type="entry name" value="CYCLIC DI-GMP PHOSPHODIESTERASE TM_0186-RELATED"/>
    <property type="match status" value="1"/>
</dbReference>
<dbReference type="PROSITE" id="PS51832">
    <property type="entry name" value="HD_GYP"/>
    <property type="match status" value="1"/>
</dbReference>